<evidence type="ECO:0000313" key="3">
    <source>
        <dbReference type="Proteomes" id="UP000222564"/>
    </source>
</evidence>
<evidence type="ECO:0000313" key="2">
    <source>
        <dbReference type="EMBL" id="PHJ38614.1"/>
    </source>
</evidence>
<dbReference type="AlphaFoldDB" id="A0A2C6MG07"/>
<name>A0A2C6MG07_9FIRM</name>
<accession>A0A2C6MG07</accession>
<proteinExistence type="predicted"/>
<keyword evidence="1" id="KW-1133">Transmembrane helix</keyword>
<evidence type="ECO:0000256" key="1">
    <source>
        <dbReference type="SAM" id="Phobius"/>
    </source>
</evidence>
<feature type="transmembrane region" description="Helical" evidence="1">
    <location>
        <begin position="6"/>
        <end position="23"/>
    </location>
</feature>
<protein>
    <submittedName>
        <fullName evidence="2">Uncharacterized protein</fullName>
    </submittedName>
</protein>
<feature type="transmembrane region" description="Helical" evidence="1">
    <location>
        <begin position="116"/>
        <end position="135"/>
    </location>
</feature>
<organism evidence="2 3">
    <name type="scientific">Desulforamulus profundi</name>
    <dbReference type="NCBI Taxonomy" id="1383067"/>
    <lineage>
        <taxon>Bacteria</taxon>
        <taxon>Bacillati</taxon>
        <taxon>Bacillota</taxon>
        <taxon>Clostridia</taxon>
        <taxon>Eubacteriales</taxon>
        <taxon>Peptococcaceae</taxon>
        <taxon>Desulforamulus</taxon>
    </lineage>
</organism>
<comment type="caution">
    <text evidence="2">The sequence shown here is derived from an EMBL/GenBank/DDBJ whole genome shotgun (WGS) entry which is preliminary data.</text>
</comment>
<feature type="transmembrane region" description="Helical" evidence="1">
    <location>
        <begin position="270"/>
        <end position="290"/>
    </location>
</feature>
<dbReference type="RefSeq" id="WP_238473031.1">
    <property type="nucleotide sequence ID" value="NZ_AWQQ01000047.1"/>
</dbReference>
<sequence length="301" mass="34145">MFYQIVVFILLLTAGFFFCRELWQIPRASMKKNLRNLRTQKEKPGKRLLNRFVMPLVKPAARLIRLDPVQEARMLSMLRRGGLALTPQEYQARALICAAFTLLLLVPLLLIGAASLTPIIVIFAVVVYFHFTSDLKDQLKAKKKRIEMEMPSFIRSILYKLDDMRGDSPKTVVQADLVQIFEDYLRVASDVFHDDISILVLEMKSISIEAALRNFNARLGLTDISFLVNALIGLHRGERQGDALAYLARDMDLKAREALKTKLNLLPRRVKIASIPLVAVTLATLLYVIGSHMTRSMGSLF</sequence>
<gene>
    <name evidence="2" type="ORF">P378_09210</name>
</gene>
<dbReference type="EMBL" id="AWQQ01000047">
    <property type="protein sequence ID" value="PHJ38614.1"/>
    <property type="molecule type" value="Genomic_DNA"/>
</dbReference>
<keyword evidence="1" id="KW-0472">Membrane</keyword>
<reference evidence="2 3" key="1">
    <citation type="submission" date="2013-09" db="EMBL/GenBank/DDBJ databases">
        <title>Biodegradation of hydrocarbons in the deep terrestrial subsurface : characterization of a microbial consortium composed of two Desulfotomaculum species originating from a deep geological formation.</title>
        <authorList>
            <person name="Aullo T."/>
            <person name="Berlendis S."/>
            <person name="Lascourreges J.-F."/>
            <person name="Dessort D."/>
            <person name="Saint-Laurent S."/>
            <person name="Schraauwers B."/>
            <person name="Mas J."/>
            <person name="Magot M."/>
            <person name="Ranchou-Peyruse A."/>
        </authorList>
    </citation>
    <scope>NUCLEOTIDE SEQUENCE [LARGE SCALE GENOMIC DNA]</scope>
    <source>
        <strain evidence="2 3">Bs107</strain>
    </source>
</reference>
<keyword evidence="3" id="KW-1185">Reference proteome</keyword>
<keyword evidence="1" id="KW-0812">Transmembrane</keyword>
<dbReference type="Proteomes" id="UP000222564">
    <property type="component" value="Unassembled WGS sequence"/>
</dbReference>